<feature type="region of interest" description="Disordered" evidence="1">
    <location>
        <begin position="92"/>
        <end position="158"/>
    </location>
</feature>
<name>A0A1A2YVV7_9MYCO</name>
<protein>
    <submittedName>
        <fullName evidence="2">Uncharacterized protein</fullName>
    </submittedName>
</protein>
<evidence type="ECO:0000256" key="1">
    <source>
        <dbReference type="SAM" id="MobiDB-lite"/>
    </source>
</evidence>
<gene>
    <name evidence="2" type="ORF">A5708_22180</name>
</gene>
<proteinExistence type="predicted"/>
<evidence type="ECO:0000313" key="2">
    <source>
        <dbReference type="EMBL" id="OBI42135.1"/>
    </source>
</evidence>
<organism evidence="2 3">
    <name type="scientific">Mycobacterium colombiense</name>
    <dbReference type="NCBI Taxonomy" id="339268"/>
    <lineage>
        <taxon>Bacteria</taxon>
        <taxon>Bacillati</taxon>
        <taxon>Actinomycetota</taxon>
        <taxon>Actinomycetes</taxon>
        <taxon>Mycobacteriales</taxon>
        <taxon>Mycobacteriaceae</taxon>
        <taxon>Mycobacterium</taxon>
        <taxon>Mycobacterium avium complex (MAC)</taxon>
    </lineage>
</organism>
<reference evidence="2 3" key="1">
    <citation type="submission" date="2016-06" db="EMBL/GenBank/DDBJ databases">
        <authorList>
            <person name="Kjaerup R.B."/>
            <person name="Dalgaard T.S."/>
            <person name="Juul-Madsen H.R."/>
        </authorList>
    </citation>
    <scope>NUCLEOTIDE SEQUENCE [LARGE SCALE GENOMIC DNA]</scope>
    <source>
        <strain evidence="2 3">E1334</strain>
    </source>
</reference>
<dbReference type="EMBL" id="LZKI01000074">
    <property type="protein sequence ID" value="OBI42135.1"/>
    <property type="molecule type" value="Genomic_DNA"/>
</dbReference>
<feature type="compositionally biased region" description="Low complexity" evidence="1">
    <location>
        <begin position="115"/>
        <end position="149"/>
    </location>
</feature>
<comment type="caution">
    <text evidence="2">The sequence shown here is derived from an EMBL/GenBank/DDBJ whole genome shotgun (WGS) entry which is preliminary data.</text>
</comment>
<dbReference type="Proteomes" id="UP000091846">
    <property type="component" value="Unassembled WGS sequence"/>
</dbReference>
<evidence type="ECO:0000313" key="3">
    <source>
        <dbReference type="Proteomes" id="UP000091846"/>
    </source>
</evidence>
<accession>A0A1A2YVV7</accession>
<sequence length="158" mass="16856">MASDDGRDPAVIARLHIQATARSQGAARDAAHTWRMTTNTPGPTIAGGCRRRLLRLTLAGAATLAVLALYDAAQPQTPGTTLGSGSVRLTDMALSPQAPPGLTGGGLAADDGDDQAQLQQQLNQQSMQQAEEQNEQAQQQFNQDMQQQQTYENQFNDP</sequence>
<dbReference type="AlphaFoldDB" id="A0A1A2YVV7"/>